<keyword evidence="7" id="KW-0378">Hydrolase</keyword>
<dbReference type="Pfam" id="PF14579">
    <property type="entry name" value="HHH_6"/>
    <property type="match status" value="1"/>
</dbReference>
<dbReference type="InterPro" id="IPR004013">
    <property type="entry name" value="PHP_dom"/>
</dbReference>
<dbReference type="RefSeq" id="WP_249319983.1">
    <property type="nucleotide sequence ID" value="NZ_JACRSN010000016.1"/>
</dbReference>
<keyword evidence="5 7" id="KW-0239">DNA-directed DNA polymerase</keyword>
<dbReference type="NCBIfam" id="TIGR01405">
    <property type="entry name" value="polC_Gram_pos"/>
    <property type="match status" value="1"/>
</dbReference>
<evidence type="ECO:0000256" key="1">
    <source>
        <dbReference type="ARBA" id="ARBA00022679"/>
    </source>
</evidence>
<dbReference type="SUPFAM" id="SSF89550">
    <property type="entry name" value="PHP domain-like"/>
    <property type="match status" value="1"/>
</dbReference>
<dbReference type="SMART" id="SM00481">
    <property type="entry name" value="POLIIIAc"/>
    <property type="match status" value="1"/>
</dbReference>
<evidence type="ECO:0000313" key="10">
    <source>
        <dbReference type="EMBL" id="MBC8534402.1"/>
    </source>
</evidence>
<keyword evidence="1 7" id="KW-0808">Transferase</keyword>
<dbReference type="InterPro" id="IPR012340">
    <property type="entry name" value="NA-bd_OB-fold"/>
</dbReference>
<dbReference type="Gene3D" id="1.10.150.700">
    <property type="entry name" value="PolC, middle finger domain"/>
    <property type="match status" value="1"/>
</dbReference>
<dbReference type="GO" id="GO:0003677">
    <property type="term" value="F:DNA binding"/>
    <property type="evidence" value="ECO:0007669"/>
    <property type="project" value="UniProtKB-UniRule"/>
</dbReference>
<dbReference type="GO" id="GO:0003887">
    <property type="term" value="F:DNA-directed DNA polymerase activity"/>
    <property type="evidence" value="ECO:0007669"/>
    <property type="project" value="UniProtKB-UniRule"/>
</dbReference>
<evidence type="ECO:0000256" key="3">
    <source>
        <dbReference type="ARBA" id="ARBA00022705"/>
    </source>
</evidence>
<dbReference type="EC" id="2.7.7.7" evidence="7"/>
<evidence type="ECO:0000256" key="7">
    <source>
        <dbReference type="HAMAP-Rule" id="MF_00356"/>
    </source>
</evidence>
<dbReference type="Gene3D" id="2.40.50.140">
    <property type="entry name" value="Nucleic acid-binding proteins"/>
    <property type="match status" value="1"/>
</dbReference>
<keyword evidence="3 7" id="KW-0235">DNA replication</keyword>
<dbReference type="InterPro" id="IPR044923">
    <property type="entry name" value="PolC_middle_finger_sf"/>
</dbReference>
<dbReference type="Pfam" id="PF02811">
    <property type="entry name" value="PHP"/>
    <property type="match status" value="1"/>
</dbReference>
<keyword evidence="7" id="KW-0540">Nuclease</keyword>
<keyword evidence="7" id="KW-0963">Cytoplasm</keyword>
<dbReference type="InterPro" id="IPR029460">
    <property type="entry name" value="DNAPol_HHH"/>
</dbReference>
<dbReference type="Pfam" id="PF17657">
    <property type="entry name" value="DNA_pol3_finger"/>
    <property type="match status" value="1"/>
</dbReference>
<dbReference type="PANTHER" id="PTHR32294:SF5">
    <property type="entry name" value="DNA POLYMERASE III POLC-TYPE"/>
    <property type="match status" value="1"/>
</dbReference>
<dbReference type="GO" id="GO:0006261">
    <property type="term" value="P:DNA-templated DNA replication"/>
    <property type="evidence" value="ECO:0007669"/>
    <property type="project" value="UniProtKB-UniRule"/>
</dbReference>
<dbReference type="GO" id="GO:0005737">
    <property type="term" value="C:cytoplasm"/>
    <property type="evidence" value="ECO:0007669"/>
    <property type="project" value="UniProtKB-SubCell"/>
</dbReference>
<dbReference type="CDD" id="cd07435">
    <property type="entry name" value="PHP_PolIIIA_POLC"/>
    <property type="match status" value="1"/>
</dbReference>
<dbReference type="NCBIfam" id="NF001688">
    <property type="entry name" value="PRK00448.1"/>
    <property type="match status" value="1"/>
</dbReference>
<evidence type="ECO:0000256" key="8">
    <source>
        <dbReference type="SAM" id="Coils"/>
    </source>
</evidence>
<organism evidence="10 11">
    <name type="scientific">Yeguia hominis</name>
    <dbReference type="NCBI Taxonomy" id="2763662"/>
    <lineage>
        <taxon>Bacteria</taxon>
        <taxon>Bacillati</taxon>
        <taxon>Bacillota</taxon>
        <taxon>Clostridia</taxon>
        <taxon>Eubacteriales</taxon>
        <taxon>Yeguiaceae</taxon>
        <taxon>Yeguia</taxon>
    </lineage>
</organism>
<protein>
    <recommendedName>
        <fullName evidence="7">DNA polymerase III PolC-type</fullName>
        <shortName evidence="7">PolIII</shortName>
        <ecNumber evidence="7">2.7.7.7</ecNumber>
    </recommendedName>
</protein>
<keyword evidence="11" id="KW-1185">Reference proteome</keyword>
<dbReference type="InterPro" id="IPR040982">
    <property type="entry name" value="DNA_pol3_finger"/>
</dbReference>
<evidence type="ECO:0000313" key="11">
    <source>
        <dbReference type="Proteomes" id="UP000651482"/>
    </source>
</evidence>
<keyword evidence="2 7" id="KW-0548">Nucleotidyltransferase</keyword>
<evidence type="ECO:0000256" key="4">
    <source>
        <dbReference type="ARBA" id="ARBA00022839"/>
    </source>
</evidence>
<dbReference type="Pfam" id="PF07733">
    <property type="entry name" value="DNA_pol3_alpha"/>
    <property type="match status" value="1"/>
</dbReference>
<dbReference type="AlphaFoldDB" id="A0A926DAN3"/>
<dbReference type="HAMAP" id="MF_00356">
    <property type="entry name" value="DNApol_PolC"/>
    <property type="match status" value="1"/>
</dbReference>
<comment type="similarity">
    <text evidence="7">Belongs to the DNA polymerase type-C family. PolC subfamily.</text>
</comment>
<dbReference type="PANTHER" id="PTHR32294">
    <property type="entry name" value="DNA POLYMERASE III SUBUNIT ALPHA"/>
    <property type="match status" value="1"/>
</dbReference>
<dbReference type="Proteomes" id="UP000651482">
    <property type="component" value="Unassembled WGS sequence"/>
</dbReference>
<dbReference type="Gene3D" id="3.20.20.140">
    <property type="entry name" value="Metal-dependent hydrolases"/>
    <property type="match status" value="1"/>
</dbReference>
<accession>A0A926DAN3</accession>
<comment type="catalytic activity">
    <reaction evidence="6 7">
        <text>DNA(n) + a 2'-deoxyribonucleoside 5'-triphosphate = DNA(n+1) + diphosphate</text>
        <dbReference type="Rhea" id="RHEA:22508"/>
        <dbReference type="Rhea" id="RHEA-COMP:17339"/>
        <dbReference type="Rhea" id="RHEA-COMP:17340"/>
        <dbReference type="ChEBI" id="CHEBI:33019"/>
        <dbReference type="ChEBI" id="CHEBI:61560"/>
        <dbReference type="ChEBI" id="CHEBI:173112"/>
        <dbReference type="EC" id="2.7.7.7"/>
    </reaction>
</comment>
<comment type="caution">
    <text evidence="10">The sequence shown here is derived from an EMBL/GenBank/DDBJ whole genome shotgun (WGS) entry which is preliminary data.</text>
</comment>
<evidence type="ECO:0000256" key="2">
    <source>
        <dbReference type="ARBA" id="ARBA00022695"/>
    </source>
</evidence>
<comment type="subcellular location">
    <subcellularLocation>
        <location evidence="7">Cytoplasm</location>
    </subcellularLocation>
</comment>
<feature type="coiled-coil region" evidence="8">
    <location>
        <begin position="172"/>
        <end position="206"/>
    </location>
</feature>
<dbReference type="InterPro" id="IPR006308">
    <property type="entry name" value="Pol_III_a_PolC-type_gram_pos"/>
</dbReference>
<evidence type="ECO:0000256" key="6">
    <source>
        <dbReference type="ARBA" id="ARBA00049244"/>
    </source>
</evidence>
<dbReference type="Gene3D" id="3.30.1900.20">
    <property type="match status" value="2"/>
</dbReference>
<dbReference type="InterPro" id="IPR003141">
    <property type="entry name" value="Pol/His_phosphatase_N"/>
</dbReference>
<name>A0A926DAN3_9FIRM</name>
<dbReference type="GO" id="GO:0008408">
    <property type="term" value="F:3'-5' exonuclease activity"/>
    <property type="evidence" value="ECO:0007669"/>
    <property type="project" value="UniProtKB-UniRule"/>
</dbReference>
<dbReference type="Gene3D" id="6.10.140.1510">
    <property type="match status" value="1"/>
</dbReference>
<reference evidence="10" key="1">
    <citation type="submission" date="2020-08" db="EMBL/GenBank/DDBJ databases">
        <title>Genome public.</title>
        <authorList>
            <person name="Liu C."/>
            <person name="Sun Q."/>
        </authorList>
    </citation>
    <scope>NUCLEOTIDE SEQUENCE</scope>
    <source>
        <strain evidence="10">NSJ-40</strain>
    </source>
</reference>
<gene>
    <name evidence="7" type="primary">polC</name>
    <name evidence="10" type="ORF">IAG03_10460</name>
</gene>
<dbReference type="InterPro" id="IPR016195">
    <property type="entry name" value="Pol/histidinol_Pase-like"/>
</dbReference>
<comment type="function">
    <text evidence="7">Required for replicative DNA synthesis. This DNA polymerase also exhibits 3' to 5' exonuclease activity.</text>
</comment>
<evidence type="ECO:0000259" key="9">
    <source>
        <dbReference type="SMART" id="SM00481"/>
    </source>
</evidence>
<dbReference type="EMBL" id="JACRSN010000016">
    <property type="protein sequence ID" value="MBC8534402.1"/>
    <property type="molecule type" value="Genomic_DNA"/>
</dbReference>
<keyword evidence="8" id="KW-0175">Coiled coil</keyword>
<dbReference type="InterPro" id="IPR011708">
    <property type="entry name" value="DNA_pol3_alpha_NTPase_dom"/>
</dbReference>
<feature type="domain" description="Polymerase/histidinol phosphatase N-terminal" evidence="9">
    <location>
        <begin position="348"/>
        <end position="420"/>
    </location>
</feature>
<sequence length="1271" mass="142538">MKTVNELFSAYITLDGLGAELCEATVETLSVNRDTRTLEGTLSLSSLVPRDSLFLLEKRLEESALQVHRVRLLPRFSSCPFVPEYFPELVKELRRRDATINGSLKDAAVSVSGNLLMVSLSHGGAEILKARKVDRAILSLIREEFGTTFQVEFGGVVSLEGMTEQSVGQIEKATEEKRRERIAGEIENYEAMMRDAEKKKERQRKTTAKTINLRRGAEMLPTIQPDTAREIYGRMPKGKISPIANVSTEDGKVTIWGEIFLLETKITRDGSRKIYTINITDYSSSMTLKLLMNINDCKAVDTLAKGMSVIVSGALEFDKYDREIVMRPDSIAAVEQIKVDDDAPKKRVELHLHTNMSGLDGINPIEDYIRRAVAWGHTAIAVTDHGVVQAFPYAHDEVERARKNGAELKMIYGVEAYFVNDTDAKARNVALNLPEGEDLVKKLEYFHQVILVKNKAGLKNLYRLISISHLEHFYRKPRIPKSLLEQYREGLIIGGACERGEIFRAIVNGESDETVKEIASFYDYLEIQPIENNRFMIRNGTAADDEALRDYNRRVVRIADELGKPVVATCDAHFLDPKDAQYRNMLMIGHYDDVPTKLFFRTTAEMLDEFSYLGEEKAYEVVVTNPNWIAEQTEDLIPVPKDLYAPVIDGAEEKLNSMCWANAKKKYGDPLPEIVETRLARELGAINKYNYSVLYMTAQMLVSNSEEHGYLVGSRGSVGSSFVASMAGISEVNPLMPHYVCPECHYSAFITDGSVGSGFDLPQKNCPNCGIPLDRDGHNIPFETFLGFEGDKVPDIDLNFSGEYQTRAHRYTEEVFGRENVFKAGTIGTIKEKTAIGFVKKYEEEKGIVLHRAEELRLALGFTGVKRTTGQHPGGMVVVPRGMEVYDFCPVQRPADDATSDSITTHFEFKSMHDTLCKLDELGHDVPTIYRYLEDYTGIPVMKVSMSDPEVMSLFTSTKALGVTPEDIDSETGTFSLPEVGTSFVRGMLIESQPKTFSDLLQVSGLSHGTDVWLGNAQDLIKNKVCTISDVIGTRDSIMTYLLLKGLKPKSAFKIMEITRKGKAKKLLTEEYLTEMREHDVPEWYIDSCMKIKYMFPKAHAAAYMIATLRLGWYKVHYPIEYYAAYFTVRNEDFDGNVAIRGKDAVCRRMAEIKNKGREASAKEISSVATLQIINEMLARKIELLPVDLYRSDSRKFLVEDGKIRLPFVALPEVGESAANSLYEAARSGERYKSIEDLQGRAKISSAVIEKLANAGALEGLPQSSQLSLFG</sequence>
<dbReference type="InterPro" id="IPR004805">
    <property type="entry name" value="DnaE2/DnaE/PolC"/>
</dbReference>
<keyword evidence="4 7" id="KW-0269">Exonuclease</keyword>
<dbReference type="CDD" id="cd04484">
    <property type="entry name" value="polC_OBF"/>
    <property type="match status" value="1"/>
</dbReference>
<evidence type="ECO:0000256" key="5">
    <source>
        <dbReference type="ARBA" id="ARBA00022932"/>
    </source>
</evidence>
<dbReference type="Gene3D" id="1.10.150.870">
    <property type="match status" value="1"/>
</dbReference>
<proteinExistence type="inferred from homology"/>